<sequence length="282" mass="31556">MIAEELILPAALDMVSIMINDKSAVKLKSVPMSNNTVASRLRDISQDLEDQLIEKTSDLCKSIQLHQVWPDRQESVPNASHSEVDLLVCFGSLSCRRTQVRLGPRKSARPDNIPGRVLRERAEQLADGFTDIFNISLSNAVVPTCLKTTTIVPVPKKSTVSCLNVYRPVALTPIVMKCFQRLDMRHIKTQLPPSLDPLPFANHPNRSTDDAITTILHLSLTHLDNKDTYLRMLFIDFSSAFNTIRLSLPSITDMYTTHCIRKANSIVDDPTHTLFILLPSGK</sequence>
<comment type="caution">
    <text evidence="1">The sequence shown here is derived from an EMBL/GenBank/DDBJ whole genome shotgun (WGS) entry which is preliminary data.</text>
</comment>
<accession>A0AAE0PPT1</accession>
<evidence type="ECO:0000313" key="1">
    <source>
        <dbReference type="EMBL" id="KAK3505948.1"/>
    </source>
</evidence>
<name>A0AAE0PPT1_9TELE</name>
<evidence type="ECO:0008006" key="3">
    <source>
        <dbReference type="Google" id="ProtNLM"/>
    </source>
</evidence>
<dbReference type="PANTHER" id="PTHR47510">
    <property type="entry name" value="REVERSE TRANSCRIPTASE DOMAIN-CONTAINING PROTEIN"/>
    <property type="match status" value="1"/>
</dbReference>
<protein>
    <recommendedName>
        <fullName evidence="3">Reverse transcriptase domain-containing protein</fullName>
    </recommendedName>
</protein>
<proteinExistence type="predicted"/>
<keyword evidence="2" id="KW-1185">Reference proteome</keyword>
<evidence type="ECO:0000313" key="2">
    <source>
        <dbReference type="Proteomes" id="UP001274896"/>
    </source>
</evidence>
<feature type="non-terminal residue" evidence="1">
    <location>
        <position position="1"/>
    </location>
</feature>
<reference evidence="1" key="1">
    <citation type="submission" date="2023-06" db="EMBL/GenBank/DDBJ databases">
        <title>Male Hemibagrus guttatus genome.</title>
        <authorList>
            <person name="Bian C."/>
        </authorList>
    </citation>
    <scope>NUCLEOTIDE SEQUENCE</scope>
    <source>
        <strain evidence="1">Male_cb2023</strain>
        <tissue evidence="1">Muscle</tissue>
    </source>
</reference>
<dbReference type="AlphaFoldDB" id="A0AAE0PPT1"/>
<organism evidence="1 2">
    <name type="scientific">Hemibagrus guttatus</name>
    <dbReference type="NCBI Taxonomy" id="175788"/>
    <lineage>
        <taxon>Eukaryota</taxon>
        <taxon>Metazoa</taxon>
        <taxon>Chordata</taxon>
        <taxon>Craniata</taxon>
        <taxon>Vertebrata</taxon>
        <taxon>Euteleostomi</taxon>
        <taxon>Actinopterygii</taxon>
        <taxon>Neopterygii</taxon>
        <taxon>Teleostei</taxon>
        <taxon>Ostariophysi</taxon>
        <taxon>Siluriformes</taxon>
        <taxon>Bagridae</taxon>
        <taxon>Hemibagrus</taxon>
    </lineage>
</organism>
<dbReference type="PANTHER" id="PTHR47510:SF3">
    <property type="entry name" value="ENDO_EXONUCLEASE_PHOSPHATASE DOMAIN-CONTAINING PROTEIN"/>
    <property type="match status" value="1"/>
</dbReference>
<dbReference type="EMBL" id="JAUCMX010000388">
    <property type="protein sequence ID" value="KAK3505948.1"/>
    <property type="molecule type" value="Genomic_DNA"/>
</dbReference>
<gene>
    <name evidence="1" type="ORF">QTP70_003394</name>
</gene>
<dbReference type="Proteomes" id="UP001274896">
    <property type="component" value="Unassembled WGS sequence"/>
</dbReference>